<keyword evidence="1" id="KW-0812">Transmembrane</keyword>
<keyword evidence="1" id="KW-1133">Transmembrane helix</keyword>
<accession>A0A1H2S8U2</accession>
<evidence type="ECO:0008006" key="4">
    <source>
        <dbReference type="Google" id="ProtNLM"/>
    </source>
</evidence>
<dbReference type="Proteomes" id="UP000199441">
    <property type="component" value="Unassembled WGS sequence"/>
</dbReference>
<dbReference type="RefSeq" id="WP_089944553.1">
    <property type="nucleotide sequence ID" value="NZ_FNOI01000001.1"/>
</dbReference>
<dbReference type="Pfam" id="PF11003">
    <property type="entry name" value="DUF2842"/>
    <property type="match status" value="1"/>
</dbReference>
<evidence type="ECO:0000256" key="1">
    <source>
        <dbReference type="SAM" id="Phobius"/>
    </source>
</evidence>
<dbReference type="STRING" id="670155.SAMN04488001_0730"/>
<protein>
    <recommendedName>
        <fullName evidence="4">DUF2842 domain-containing protein</fullName>
    </recommendedName>
</protein>
<evidence type="ECO:0000313" key="3">
    <source>
        <dbReference type="Proteomes" id="UP000199441"/>
    </source>
</evidence>
<gene>
    <name evidence="2" type="ORF">SAMN04488001_0730</name>
</gene>
<sequence>MALSYKARRRWALVILVIGLPLYIAVAWWLTGSLERPNVVVEILIYLALGIVWALPFKFIFKGIGQADPDADRED</sequence>
<reference evidence="3" key="1">
    <citation type="submission" date="2016-10" db="EMBL/GenBank/DDBJ databases">
        <authorList>
            <person name="Varghese N."/>
            <person name="Submissions S."/>
        </authorList>
    </citation>
    <scope>NUCLEOTIDE SEQUENCE [LARGE SCALE GENOMIC DNA]</scope>
    <source>
        <strain evidence="3">DSM 26922</strain>
    </source>
</reference>
<proteinExistence type="predicted"/>
<keyword evidence="3" id="KW-1185">Reference proteome</keyword>
<evidence type="ECO:0000313" key="2">
    <source>
        <dbReference type="EMBL" id="SDW27898.1"/>
    </source>
</evidence>
<keyword evidence="1" id="KW-0472">Membrane</keyword>
<feature type="transmembrane region" description="Helical" evidence="1">
    <location>
        <begin position="43"/>
        <end position="61"/>
    </location>
</feature>
<dbReference type="EMBL" id="FNOI01000001">
    <property type="protein sequence ID" value="SDW27898.1"/>
    <property type="molecule type" value="Genomic_DNA"/>
</dbReference>
<name>A0A1H2S8U2_9RHOB</name>
<dbReference type="InterPro" id="IPR021265">
    <property type="entry name" value="DUF2842"/>
</dbReference>
<dbReference type="AlphaFoldDB" id="A0A1H2S8U2"/>
<organism evidence="2 3">
    <name type="scientific">Litoreibacter albidus</name>
    <dbReference type="NCBI Taxonomy" id="670155"/>
    <lineage>
        <taxon>Bacteria</taxon>
        <taxon>Pseudomonadati</taxon>
        <taxon>Pseudomonadota</taxon>
        <taxon>Alphaproteobacteria</taxon>
        <taxon>Rhodobacterales</taxon>
        <taxon>Roseobacteraceae</taxon>
        <taxon>Litoreibacter</taxon>
    </lineage>
</organism>
<dbReference type="OrthoDB" id="7510023at2"/>
<feature type="transmembrane region" description="Helical" evidence="1">
    <location>
        <begin position="12"/>
        <end position="31"/>
    </location>
</feature>